<dbReference type="Proteomes" id="UP000285740">
    <property type="component" value="Unassembled WGS sequence"/>
</dbReference>
<accession>A0A413T6S6</accession>
<organism evidence="1 2">
    <name type="scientific">Eubacterium ventriosum</name>
    <dbReference type="NCBI Taxonomy" id="39496"/>
    <lineage>
        <taxon>Bacteria</taxon>
        <taxon>Bacillati</taxon>
        <taxon>Bacillota</taxon>
        <taxon>Clostridia</taxon>
        <taxon>Eubacteriales</taxon>
        <taxon>Eubacteriaceae</taxon>
        <taxon>Eubacterium</taxon>
    </lineage>
</organism>
<dbReference type="InterPro" id="IPR013324">
    <property type="entry name" value="RNA_pol_sigma_r3/r4-like"/>
</dbReference>
<reference evidence="1 2" key="1">
    <citation type="submission" date="2018-08" db="EMBL/GenBank/DDBJ databases">
        <title>A genome reference for cultivated species of the human gut microbiota.</title>
        <authorList>
            <person name="Zou Y."/>
            <person name="Xue W."/>
            <person name="Luo G."/>
        </authorList>
    </citation>
    <scope>NUCLEOTIDE SEQUENCE [LARGE SCALE GENOMIC DNA]</scope>
    <source>
        <strain evidence="1 2">AM42-30</strain>
    </source>
</reference>
<evidence type="ECO:0000313" key="2">
    <source>
        <dbReference type="Proteomes" id="UP000285740"/>
    </source>
</evidence>
<dbReference type="SUPFAM" id="SSF88659">
    <property type="entry name" value="Sigma3 and sigma4 domains of RNA polymerase sigma factors"/>
    <property type="match status" value="1"/>
</dbReference>
<dbReference type="RefSeq" id="WP_118030430.1">
    <property type="nucleotide sequence ID" value="NZ_QSFV01000016.1"/>
</dbReference>
<sequence length="109" mass="13723">MDKLKRYRLLCHFIADEYKFIEQLKSWEVFADTTEYQQQSYKRIEKWEQERQQIADYIKSISNERYRVMYYLFYIKGMTKRAIAEKLGVNERYLHRLWRKSEKELTPYE</sequence>
<gene>
    <name evidence="1" type="ORF">DW918_06160</name>
</gene>
<proteinExistence type="predicted"/>
<dbReference type="InterPro" id="IPR036388">
    <property type="entry name" value="WH-like_DNA-bd_sf"/>
</dbReference>
<protein>
    <submittedName>
        <fullName evidence="1">Uncharacterized protein</fullName>
    </submittedName>
</protein>
<dbReference type="Gene3D" id="1.10.10.10">
    <property type="entry name" value="Winged helix-like DNA-binding domain superfamily/Winged helix DNA-binding domain"/>
    <property type="match status" value="1"/>
</dbReference>
<evidence type="ECO:0000313" key="1">
    <source>
        <dbReference type="EMBL" id="RHA80672.1"/>
    </source>
</evidence>
<comment type="caution">
    <text evidence="1">The sequence shown here is derived from an EMBL/GenBank/DDBJ whole genome shotgun (WGS) entry which is preliminary data.</text>
</comment>
<name>A0A413T6S6_9FIRM</name>
<dbReference type="AlphaFoldDB" id="A0A413T6S6"/>
<dbReference type="EMBL" id="QSFV01000016">
    <property type="protein sequence ID" value="RHA80672.1"/>
    <property type="molecule type" value="Genomic_DNA"/>
</dbReference>